<organism evidence="2 3">
    <name type="scientific">Tenacibaculum mesophilum</name>
    <dbReference type="NCBI Taxonomy" id="104268"/>
    <lineage>
        <taxon>Bacteria</taxon>
        <taxon>Pseudomonadati</taxon>
        <taxon>Bacteroidota</taxon>
        <taxon>Flavobacteriia</taxon>
        <taxon>Flavobacteriales</taxon>
        <taxon>Flavobacteriaceae</taxon>
        <taxon>Tenacibaculum</taxon>
    </lineage>
</organism>
<evidence type="ECO:0000313" key="2">
    <source>
        <dbReference type="EMBL" id="UTD14830.1"/>
    </source>
</evidence>
<keyword evidence="1" id="KW-1133">Transmembrane helix</keyword>
<keyword evidence="1" id="KW-0812">Transmembrane</keyword>
<dbReference type="PANTHER" id="PTHR37308:SF1">
    <property type="entry name" value="POLYPRENYL-PHOSPHATE TRANSPORTER"/>
    <property type="match status" value="1"/>
</dbReference>
<name>A0AAE9MNS5_9FLAO</name>
<feature type="transmembrane region" description="Helical" evidence="1">
    <location>
        <begin position="12"/>
        <end position="39"/>
    </location>
</feature>
<evidence type="ECO:0000256" key="1">
    <source>
        <dbReference type="SAM" id="Phobius"/>
    </source>
</evidence>
<evidence type="ECO:0000313" key="3">
    <source>
        <dbReference type="Proteomes" id="UP001056837"/>
    </source>
</evidence>
<feature type="transmembrane region" description="Helical" evidence="1">
    <location>
        <begin position="71"/>
        <end position="89"/>
    </location>
</feature>
<accession>A0AAE9MNS5</accession>
<feature type="transmembrane region" description="Helical" evidence="1">
    <location>
        <begin position="158"/>
        <end position="187"/>
    </location>
</feature>
<feature type="transmembrane region" description="Helical" evidence="1">
    <location>
        <begin position="125"/>
        <end position="146"/>
    </location>
</feature>
<feature type="transmembrane region" description="Helical" evidence="1">
    <location>
        <begin position="282"/>
        <end position="299"/>
    </location>
</feature>
<keyword evidence="1" id="KW-0472">Membrane</keyword>
<dbReference type="RefSeq" id="WP_253680590.1">
    <property type="nucleotide sequence ID" value="NZ_CP050861.1"/>
</dbReference>
<dbReference type="Proteomes" id="UP001056837">
    <property type="component" value="Chromosome"/>
</dbReference>
<dbReference type="Pfam" id="PF04018">
    <property type="entry name" value="VCA0040-like"/>
    <property type="match status" value="1"/>
</dbReference>
<feature type="transmembrane region" description="Helical" evidence="1">
    <location>
        <begin position="101"/>
        <end position="119"/>
    </location>
</feature>
<dbReference type="InterPro" id="IPR007163">
    <property type="entry name" value="VCA0040-like"/>
</dbReference>
<dbReference type="PANTHER" id="PTHR37308">
    <property type="entry name" value="INTEGRAL MEMBRANE PROTEIN"/>
    <property type="match status" value="1"/>
</dbReference>
<feature type="transmembrane region" description="Helical" evidence="1">
    <location>
        <begin position="199"/>
        <end position="220"/>
    </location>
</feature>
<reference evidence="2" key="1">
    <citation type="submission" date="2020-04" db="EMBL/GenBank/DDBJ databases">
        <title>Tenacibaculum mesophilum bac2.</title>
        <authorList>
            <person name="Li M."/>
        </authorList>
    </citation>
    <scope>NUCLEOTIDE SEQUENCE</scope>
    <source>
        <strain evidence="2">Bac2</strain>
    </source>
</reference>
<dbReference type="AlphaFoldDB" id="A0AAE9MNS5"/>
<sequence length="307" mass="33738">MNRTIKDYFVIMLKGIAMGAADVVPGVSGGTIAFISGIYEELLGSISNINLKLLKILKKEGFKSAWKQVNGNFLVTLFVGIFISIVSLAKMISWLLMHHPVLVWSFFFGLVLASVIYIAKQVTQWNLASGILLMLGAILAYYITTLNPLVSENSSMSFMFLAGAIAICAMILPGISGSFILVLLGAYKPVLAAVNNRDLTTITVVGLGAIVGLLLFSRVLKYLFENYKNHTLVVLTGFIIGSLNKIWPWKKVLTYRTNSHGEQIPFNELSISPFSYDGNPQLMYAIILALIGFVLILLLEKLAVKKH</sequence>
<gene>
    <name evidence="2" type="ORF">HER15_04740</name>
</gene>
<dbReference type="EMBL" id="CP050861">
    <property type="protein sequence ID" value="UTD14830.1"/>
    <property type="molecule type" value="Genomic_DNA"/>
</dbReference>
<proteinExistence type="predicted"/>
<feature type="transmembrane region" description="Helical" evidence="1">
    <location>
        <begin position="232"/>
        <end position="249"/>
    </location>
</feature>
<protein>
    <submittedName>
        <fullName evidence="2">DUF368 domain-containing protein</fullName>
    </submittedName>
</protein>